<sequence>MSKKDQPYSQLQGVAALLEQTTSSQDGETEKATKNQISIELIQTPANQPRRYFDPEKLESLTKSINAHGVIEPLLVRPKDGKYELVAGERRLRASKQAGLSEVPVIIRDLDDTKTSQIRLVENLQREDLNPLEETEGILELLSIELNQPVLEAISILHRMQNEAKGKVTQNVLGNEKQSVEKVFTSLGTIGWQSFVTSRLPLLKLPEDVLEVLRQGRLEYTKAIAIAKIKDKEQREQLLAEVLEKNLSLKEIKERIEALKPAKDPEKLSLKQRVDDTFRRLKKSKALDDEKKKKSIEKLLTQMEALMK</sequence>
<dbReference type="AlphaFoldDB" id="A0A1Z4M317"/>
<keyword evidence="2" id="KW-0238">DNA-binding</keyword>
<accession>A0A1Z4M317</accession>
<evidence type="ECO:0000256" key="2">
    <source>
        <dbReference type="ARBA" id="ARBA00023125"/>
    </source>
</evidence>
<evidence type="ECO:0000256" key="3">
    <source>
        <dbReference type="SAM" id="MobiDB-lite"/>
    </source>
</evidence>
<dbReference type="InterPro" id="IPR003115">
    <property type="entry name" value="ParB_N"/>
</dbReference>
<dbReference type="GO" id="GO:0005694">
    <property type="term" value="C:chromosome"/>
    <property type="evidence" value="ECO:0007669"/>
    <property type="project" value="TreeGrafter"/>
</dbReference>
<dbReference type="Proteomes" id="UP000218418">
    <property type="component" value="Plasmid plasmid2"/>
</dbReference>
<evidence type="ECO:0000256" key="1">
    <source>
        <dbReference type="ARBA" id="ARBA00006295"/>
    </source>
</evidence>
<keyword evidence="5" id="KW-0614">Plasmid</keyword>
<comment type="similarity">
    <text evidence="1">Belongs to the ParB family.</text>
</comment>
<dbReference type="PANTHER" id="PTHR33375">
    <property type="entry name" value="CHROMOSOME-PARTITIONING PROTEIN PARB-RELATED"/>
    <property type="match status" value="1"/>
</dbReference>
<evidence type="ECO:0000313" key="6">
    <source>
        <dbReference type="Proteomes" id="UP000218418"/>
    </source>
</evidence>
<dbReference type="FunFam" id="3.90.1530.30:FF:000001">
    <property type="entry name" value="Chromosome partitioning protein ParB"/>
    <property type="match status" value="1"/>
</dbReference>
<dbReference type="PANTHER" id="PTHR33375:SF7">
    <property type="entry name" value="CHROMOSOME 2-PARTITIONING PROTEIN PARB-RELATED"/>
    <property type="match status" value="1"/>
</dbReference>
<dbReference type="SMART" id="SM00470">
    <property type="entry name" value="ParB"/>
    <property type="match status" value="1"/>
</dbReference>
<feature type="region of interest" description="Disordered" evidence="3">
    <location>
        <begin position="1"/>
        <end position="36"/>
    </location>
</feature>
<evidence type="ECO:0000313" key="5">
    <source>
        <dbReference type="EMBL" id="BAY87894.1"/>
    </source>
</evidence>
<dbReference type="CDD" id="cd16393">
    <property type="entry name" value="SPO0J_N"/>
    <property type="match status" value="1"/>
</dbReference>
<dbReference type="OrthoDB" id="9802051at2"/>
<dbReference type="InterPro" id="IPR041468">
    <property type="entry name" value="HTH_ParB/Spo0J"/>
</dbReference>
<protein>
    <submittedName>
        <fullName evidence="5">ParB family protein</fullName>
    </submittedName>
</protein>
<dbReference type="InterPro" id="IPR036086">
    <property type="entry name" value="ParB/Sulfiredoxin_sf"/>
</dbReference>
<dbReference type="SUPFAM" id="SSF110849">
    <property type="entry name" value="ParB/Sulfiredoxin"/>
    <property type="match status" value="1"/>
</dbReference>
<dbReference type="GO" id="GO:0003677">
    <property type="term" value="F:DNA binding"/>
    <property type="evidence" value="ECO:0007669"/>
    <property type="project" value="UniProtKB-KW"/>
</dbReference>
<gene>
    <name evidence="5" type="ORF">NIES267_74180</name>
</gene>
<dbReference type="Gene3D" id="1.10.10.2830">
    <property type="match status" value="1"/>
</dbReference>
<dbReference type="GO" id="GO:0007059">
    <property type="term" value="P:chromosome segregation"/>
    <property type="evidence" value="ECO:0007669"/>
    <property type="project" value="TreeGrafter"/>
</dbReference>
<dbReference type="NCBIfam" id="TIGR00180">
    <property type="entry name" value="parB_part"/>
    <property type="match status" value="1"/>
</dbReference>
<dbReference type="EMBL" id="AP018229">
    <property type="protein sequence ID" value="BAY87894.1"/>
    <property type="molecule type" value="Genomic_DNA"/>
</dbReference>
<geneLocation type="plasmid" evidence="6">
    <name>Plasmid2 dna</name>
</geneLocation>
<proteinExistence type="inferred from homology"/>
<dbReference type="InterPro" id="IPR004437">
    <property type="entry name" value="ParB/RepB/Spo0J"/>
</dbReference>
<dbReference type="SUPFAM" id="SSF109709">
    <property type="entry name" value="KorB DNA-binding domain-like"/>
    <property type="match status" value="1"/>
</dbReference>
<dbReference type="Pfam" id="PF02195">
    <property type="entry name" value="ParB_N"/>
    <property type="match status" value="1"/>
</dbReference>
<dbReference type="Gene3D" id="3.90.1530.30">
    <property type="match status" value="1"/>
</dbReference>
<reference evidence="5 6" key="1">
    <citation type="submission" date="2017-06" db="EMBL/GenBank/DDBJ databases">
        <title>Genome sequencing of cyanobaciteial culture collection at National Institute for Environmental Studies (NIES).</title>
        <authorList>
            <person name="Hirose Y."/>
            <person name="Shimura Y."/>
            <person name="Fujisawa T."/>
            <person name="Nakamura Y."/>
            <person name="Kawachi M."/>
        </authorList>
    </citation>
    <scope>NUCLEOTIDE SEQUENCE [LARGE SCALE GENOMIC DNA]</scope>
    <source>
        <strain evidence="5 6">NIES-267</strain>
        <plasmid evidence="6">Plasmid2 dna</plasmid>
    </source>
</reference>
<name>A0A1Z4M317_9CYAN</name>
<feature type="domain" description="ParB-like N-terminal" evidence="4">
    <location>
        <begin position="35"/>
        <end position="124"/>
    </location>
</feature>
<keyword evidence="6" id="KW-1185">Reference proteome</keyword>
<dbReference type="Pfam" id="PF17762">
    <property type="entry name" value="HTH_ParB"/>
    <property type="match status" value="1"/>
</dbReference>
<dbReference type="InterPro" id="IPR050336">
    <property type="entry name" value="Chromosome_partition/occlusion"/>
</dbReference>
<organism evidence="5 6">
    <name type="scientific">Calothrix parasitica NIES-267</name>
    <dbReference type="NCBI Taxonomy" id="1973488"/>
    <lineage>
        <taxon>Bacteria</taxon>
        <taxon>Bacillati</taxon>
        <taxon>Cyanobacteriota</taxon>
        <taxon>Cyanophyceae</taxon>
        <taxon>Nostocales</taxon>
        <taxon>Calotrichaceae</taxon>
        <taxon>Calothrix</taxon>
    </lineage>
</organism>
<evidence type="ECO:0000259" key="4">
    <source>
        <dbReference type="SMART" id="SM00470"/>
    </source>
</evidence>